<proteinExistence type="predicted"/>
<reference evidence="1 2" key="1">
    <citation type="submission" date="2018-06" db="EMBL/GenBank/DDBJ databases">
        <title>Comparative genomics reveals the genomic features of Rhizophagus irregularis, R. cerebriforme, R. diaphanum and Gigaspora rosea, and their symbiotic lifestyle signature.</title>
        <authorList>
            <person name="Morin E."/>
            <person name="San Clemente H."/>
            <person name="Chen E.C.H."/>
            <person name="De La Providencia I."/>
            <person name="Hainaut M."/>
            <person name="Kuo A."/>
            <person name="Kohler A."/>
            <person name="Murat C."/>
            <person name="Tang N."/>
            <person name="Roy S."/>
            <person name="Loubradou J."/>
            <person name="Henrissat B."/>
            <person name="Grigoriev I.V."/>
            <person name="Corradi N."/>
            <person name="Roux C."/>
            <person name="Martin F.M."/>
        </authorList>
    </citation>
    <scope>NUCLEOTIDE SEQUENCE [LARGE SCALE GENOMIC DNA]</scope>
    <source>
        <strain evidence="1 2">DAOM 194757</strain>
    </source>
</reference>
<comment type="caution">
    <text evidence="1">The sequence shown here is derived from an EMBL/GenBank/DDBJ whole genome shotgun (WGS) entry which is preliminary data.</text>
</comment>
<dbReference type="Proteomes" id="UP000266673">
    <property type="component" value="Unassembled WGS sequence"/>
</dbReference>
<dbReference type="AlphaFoldDB" id="A0A397W078"/>
<sequence length="66" mass="7610">MTELSFIEWQDDEGILLELSESTKKIPRKDISKYDKIKYTSKLITRNSISQCQDSGLIGLEINESE</sequence>
<dbReference type="EMBL" id="QKWP01000205">
    <property type="protein sequence ID" value="RIB24696.1"/>
    <property type="molecule type" value="Genomic_DNA"/>
</dbReference>
<evidence type="ECO:0000313" key="1">
    <source>
        <dbReference type="EMBL" id="RIB24696.1"/>
    </source>
</evidence>
<evidence type="ECO:0000313" key="2">
    <source>
        <dbReference type="Proteomes" id="UP000266673"/>
    </source>
</evidence>
<keyword evidence="2" id="KW-1185">Reference proteome</keyword>
<organism evidence="1 2">
    <name type="scientific">Gigaspora rosea</name>
    <dbReference type="NCBI Taxonomy" id="44941"/>
    <lineage>
        <taxon>Eukaryota</taxon>
        <taxon>Fungi</taxon>
        <taxon>Fungi incertae sedis</taxon>
        <taxon>Mucoromycota</taxon>
        <taxon>Glomeromycotina</taxon>
        <taxon>Glomeromycetes</taxon>
        <taxon>Diversisporales</taxon>
        <taxon>Gigasporaceae</taxon>
        <taxon>Gigaspora</taxon>
    </lineage>
</organism>
<gene>
    <name evidence="1" type="ORF">C2G38_2167845</name>
</gene>
<protein>
    <submittedName>
        <fullName evidence="1">Uncharacterized protein</fullName>
    </submittedName>
</protein>
<name>A0A397W078_9GLOM</name>
<accession>A0A397W078</accession>